<dbReference type="RefSeq" id="WP_228854096.1">
    <property type="nucleotide sequence ID" value="NZ_AP024086.1"/>
</dbReference>
<reference evidence="2" key="1">
    <citation type="submission" date="2020-09" db="EMBL/GenBank/DDBJ databases">
        <title>Desulfogranum mesoprofundum gen. nov., sp. nov., a novel mesophilic, sulfate-reducing chemolithoautotroph isolated from a deep-sea hydrothermal vent chimney in the Suiyo Seamount.</title>
        <authorList>
            <person name="Hashimoto Y."/>
            <person name="Nakagawa S."/>
        </authorList>
    </citation>
    <scope>NUCLEOTIDE SEQUENCE</scope>
    <source>
        <strain evidence="2">KT2</strain>
    </source>
</reference>
<accession>A0A8D5JS33</accession>
<feature type="domain" description="Beta-ketoacyl synthase-like N-terminal" evidence="1">
    <location>
        <begin position="66"/>
        <end position="101"/>
    </location>
</feature>
<proteinExistence type="predicted"/>
<organism evidence="2 3">
    <name type="scientific">Desulfomarina profundi</name>
    <dbReference type="NCBI Taxonomy" id="2772557"/>
    <lineage>
        <taxon>Bacteria</taxon>
        <taxon>Pseudomonadati</taxon>
        <taxon>Thermodesulfobacteriota</taxon>
        <taxon>Desulfobulbia</taxon>
        <taxon>Desulfobulbales</taxon>
        <taxon>Desulfobulbaceae</taxon>
        <taxon>Desulfomarina</taxon>
    </lineage>
</organism>
<gene>
    <name evidence="2" type="ORF">DGMP_23640</name>
</gene>
<dbReference type="Pfam" id="PF13723">
    <property type="entry name" value="Ketoacyl-synt_2"/>
    <property type="match status" value="1"/>
</dbReference>
<dbReference type="InterPro" id="IPR014030">
    <property type="entry name" value="Ketoacyl_synth_N"/>
</dbReference>
<evidence type="ECO:0000313" key="3">
    <source>
        <dbReference type="Proteomes" id="UP000826725"/>
    </source>
</evidence>
<protein>
    <recommendedName>
        <fullName evidence="1">Beta-ketoacyl synthase-like N-terminal domain-containing protein</fullName>
    </recommendedName>
</protein>
<evidence type="ECO:0000259" key="1">
    <source>
        <dbReference type="Pfam" id="PF13723"/>
    </source>
</evidence>
<dbReference type="EMBL" id="AP024086">
    <property type="protein sequence ID" value="BCL61671.1"/>
    <property type="molecule type" value="Genomic_DNA"/>
</dbReference>
<dbReference type="Proteomes" id="UP000826725">
    <property type="component" value="Chromosome"/>
</dbReference>
<evidence type="ECO:0000313" key="2">
    <source>
        <dbReference type="EMBL" id="BCL61671.1"/>
    </source>
</evidence>
<dbReference type="AlphaFoldDB" id="A0A8D5JS33"/>
<sequence>MIRILKVCTLELAELETPAELAKQLRRADDYIRLAVVGGYNVLKETIEIGDIPHGRRGLFLGTAFGTMETNFDVLDQIISGEQTSPILFSHSVFNAAAGYMASVFSLRGCSLTITDFSLPFFRALEQGVLAIAGGMLDSCIVLQVESYSALLNDAAEKMNPDVQPWTPGVVCWLLADTDQERGWLLEKVSVEAGIPEKTECFPKNFGEMIFNNEKRCDCPDPLAPGRILTKEMVNGRASLECLVRAPSAAVRCRLLV</sequence>
<dbReference type="KEGG" id="dbk:DGMP_23640"/>
<name>A0A8D5JS33_9BACT</name>
<keyword evidence="3" id="KW-1185">Reference proteome</keyword>